<keyword evidence="2" id="KW-1185">Reference proteome</keyword>
<dbReference type="EMBL" id="CP009454">
    <property type="protein sequence ID" value="AIR86316.1"/>
    <property type="molecule type" value="Genomic_DNA"/>
</dbReference>
<gene>
    <name evidence="1" type="ORF">LH22_12935</name>
</gene>
<organism evidence="1 2">
    <name type="scientific">Pantoea rwandensis</name>
    <dbReference type="NCBI Taxonomy" id="1076550"/>
    <lineage>
        <taxon>Bacteria</taxon>
        <taxon>Pseudomonadati</taxon>
        <taxon>Pseudomonadota</taxon>
        <taxon>Gammaproteobacteria</taxon>
        <taxon>Enterobacterales</taxon>
        <taxon>Erwiniaceae</taxon>
        <taxon>Pantoea</taxon>
    </lineage>
</organism>
<accession>A0ABM5RK98</accession>
<protein>
    <submittedName>
        <fullName evidence="1">Uncharacterized protein</fullName>
    </submittedName>
</protein>
<proteinExistence type="predicted"/>
<dbReference type="RefSeq" id="WP_038647010.1">
    <property type="nucleotide sequence ID" value="NZ_CP009454.1"/>
</dbReference>
<name>A0ABM5RK98_9GAMM</name>
<dbReference type="Proteomes" id="UP000029495">
    <property type="component" value="Chromosome"/>
</dbReference>
<evidence type="ECO:0000313" key="2">
    <source>
        <dbReference type="Proteomes" id="UP000029495"/>
    </source>
</evidence>
<sequence>MNKKFIFTILALLVAISLLIIFSKAFLNANVLPSTKSKTINSNIIYNLNSQKGLNSFYSKDDQQNFRKQAYNITLYRGKSYRIEGVTDFGRYMNIDIFENSKKIESLACSYNAKCKIDITPENTFTAVILVTANTRSDSKMTLEVREINNSLFYNPPSKNHSDLNQSDFSFIDSDGDYRGHFNQLDTPTSGMRAGYQATFRIMLTAGESIFIKLIAPDIYKRVSILDPEMNDEIASSYGKDTAACLKLKIGESGVHLISLNLFHSDTIRAINYNLEIYRGEISDKKCDENG</sequence>
<reference evidence="1 2" key="1">
    <citation type="submission" date="2014-09" db="EMBL/GenBank/DDBJ databases">
        <authorList>
            <person name="Chan K.-G."/>
        </authorList>
    </citation>
    <scope>NUCLEOTIDE SEQUENCE [LARGE SCALE GENOMIC DNA]</scope>
    <source>
        <strain evidence="1 2">ND04</strain>
    </source>
</reference>
<evidence type="ECO:0000313" key="1">
    <source>
        <dbReference type="EMBL" id="AIR86316.1"/>
    </source>
</evidence>